<comment type="caution">
    <text evidence="11">The sequence shown here is derived from an EMBL/GenBank/DDBJ whole genome shotgun (WGS) entry which is preliminary data.</text>
</comment>
<evidence type="ECO:0000256" key="3">
    <source>
        <dbReference type="ARBA" id="ARBA00022507"/>
    </source>
</evidence>
<evidence type="ECO:0000256" key="5">
    <source>
        <dbReference type="ARBA" id="ARBA00022989"/>
    </source>
</evidence>
<keyword evidence="5 10" id="KW-1133">Transmembrane helix</keyword>
<evidence type="ECO:0000256" key="6">
    <source>
        <dbReference type="ARBA" id="ARBA00023040"/>
    </source>
</evidence>
<evidence type="ECO:0000256" key="9">
    <source>
        <dbReference type="ARBA" id="ARBA00023224"/>
    </source>
</evidence>
<keyword evidence="7 10" id="KW-0472">Membrane</keyword>
<proteinExistence type="inferred from homology"/>
<dbReference type="PANTHER" id="PTHR28097:SF1">
    <property type="entry name" value="PHEROMONE A FACTOR RECEPTOR"/>
    <property type="match status" value="1"/>
</dbReference>
<evidence type="ECO:0000256" key="1">
    <source>
        <dbReference type="ARBA" id="ARBA00004141"/>
    </source>
</evidence>
<evidence type="ECO:0000256" key="10">
    <source>
        <dbReference type="SAM" id="Phobius"/>
    </source>
</evidence>
<evidence type="ECO:0000256" key="7">
    <source>
        <dbReference type="ARBA" id="ARBA00023136"/>
    </source>
</evidence>
<name>A0ABR3RVS8_9PLEO</name>
<evidence type="ECO:0000256" key="4">
    <source>
        <dbReference type="ARBA" id="ARBA00022692"/>
    </source>
</evidence>
<evidence type="ECO:0008006" key="13">
    <source>
        <dbReference type="Google" id="ProtNLM"/>
    </source>
</evidence>
<organism evidence="11 12">
    <name type="scientific">Paraconiothyrium brasiliense</name>
    <dbReference type="NCBI Taxonomy" id="300254"/>
    <lineage>
        <taxon>Eukaryota</taxon>
        <taxon>Fungi</taxon>
        <taxon>Dikarya</taxon>
        <taxon>Ascomycota</taxon>
        <taxon>Pezizomycotina</taxon>
        <taxon>Dothideomycetes</taxon>
        <taxon>Pleosporomycetidae</taxon>
        <taxon>Pleosporales</taxon>
        <taxon>Massarineae</taxon>
        <taxon>Didymosphaeriaceae</taxon>
        <taxon>Paraconiothyrium</taxon>
    </lineage>
</organism>
<accession>A0ABR3RVS8</accession>
<evidence type="ECO:0000313" key="12">
    <source>
        <dbReference type="Proteomes" id="UP001521785"/>
    </source>
</evidence>
<dbReference type="PANTHER" id="PTHR28097">
    <property type="entry name" value="PHEROMONE A FACTOR RECEPTOR"/>
    <property type="match status" value="1"/>
</dbReference>
<protein>
    <recommendedName>
        <fullName evidence="13">Pheromone a factor receptor</fullName>
    </recommendedName>
</protein>
<reference evidence="11 12" key="1">
    <citation type="submission" date="2024-02" db="EMBL/GenBank/DDBJ databases">
        <title>De novo assembly and annotation of 12 fungi associated with fruit tree decline syndrome in Ontario, Canada.</title>
        <authorList>
            <person name="Sulman M."/>
            <person name="Ellouze W."/>
            <person name="Ilyukhin E."/>
        </authorList>
    </citation>
    <scope>NUCLEOTIDE SEQUENCE [LARGE SCALE GENOMIC DNA]</scope>
    <source>
        <strain evidence="11 12">M42-189</strain>
    </source>
</reference>
<keyword evidence="8" id="KW-0675">Receptor</keyword>
<keyword evidence="9" id="KW-0807">Transducer</keyword>
<dbReference type="InterPro" id="IPR001499">
    <property type="entry name" value="GPCR_STE3"/>
</dbReference>
<gene>
    <name evidence="11" type="ORF">SLS60_003309</name>
</gene>
<dbReference type="Pfam" id="PF02076">
    <property type="entry name" value="STE3"/>
    <property type="match status" value="1"/>
</dbReference>
<evidence type="ECO:0000313" key="11">
    <source>
        <dbReference type="EMBL" id="KAL1608368.1"/>
    </source>
</evidence>
<feature type="transmembrane region" description="Helical" evidence="10">
    <location>
        <begin position="110"/>
        <end position="133"/>
    </location>
</feature>
<comment type="similarity">
    <text evidence="2">Belongs to the G-protein coupled receptor 4 family.</text>
</comment>
<evidence type="ECO:0000256" key="8">
    <source>
        <dbReference type="ARBA" id="ARBA00023170"/>
    </source>
</evidence>
<dbReference type="PRINTS" id="PR00899">
    <property type="entry name" value="GPCRSTE3"/>
</dbReference>
<evidence type="ECO:0000256" key="2">
    <source>
        <dbReference type="ARBA" id="ARBA00011085"/>
    </source>
</evidence>
<keyword evidence="12" id="KW-1185">Reference proteome</keyword>
<sequence>MDTRNITVAPSKRSILIEKILEIGFCWVYPAVLMVTYYIVQPFRYYIFGISGCTAVFDSSWPSLAIVWVWGCITTLVAAFYSGLLGFRLFRYRREFHDLIAARNTTKSRFIRLFLMALYVSIILVPYSFFILYQLADTIVDEYSWARVHGPDWNSVIKVPANGVARWDRWGEVAAGYITFLLFGTGTDAHNTYKGLLTSIGFGKIFPSLYIISESSGIQTPTSVTFVKRWTSNWSSKAKSLLSKNGSVSELSCNASVTGSVTQTMFTNENTIPSQQHHGLLCSDRNSFFSRIFHRRTMNQYILPSHSKISNETDRLPVLDKTRSNPSAFAAHAWATDDLAGEKHGEMTGVHVVREVHQAIQEQGKRQKTIEDSQVHSH</sequence>
<dbReference type="Proteomes" id="UP001521785">
    <property type="component" value="Unassembled WGS sequence"/>
</dbReference>
<feature type="transmembrane region" description="Helical" evidence="10">
    <location>
        <begin position="67"/>
        <end position="90"/>
    </location>
</feature>
<comment type="subcellular location">
    <subcellularLocation>
        <location evidence="1">Membrane</location>
        <topology evidence="1">Multi-pass membrane protein</topology>
    </subcellularLocation>
</comment>
<keyword evidence="6" id="KW-0297">G-protein coupled receptor</keyword>
<keyword evidence="3" id="KW-0589">Pheromone response</keyword>
<dbReference type="EMBL" id="JAKJXO020000003">
    <property type="protein sequence ID" value="KAL1608368.1"/>
    <property type="molecule type" value="Genomic_DNA"/>
</dbReference>
<feature type="transmembrane region" description="Helical" evidence="10">
    <location>
        <begin position="20"/>
        <end position="40"/>
    </location>
</feature>
<keyword evidence="4 10" id="KW-0812">Transmembrane</keyword>